<dbReference type="SMART" id="SM01090">
    <property type="entry name" value="Copper-fist"/>
    <property type="match status" value="1"/>
</dbReference>
<dbReference type="GO" id="GO:0006879">
    <property type="term" value="P:intracellular iron ion homeostasis"/>
    <property type="evidence" value="ECO:0007669"/>
    <property type="project" value="TreeGrafter"/>
</dbReference>
<dbReference type="PRINTS" id="PR00617">
    <property type="entry name" value="COPPERFIST"/>
</dbReference>
<dbReference type="InterPro" id="IPR036395">
    <property type="entry name" value="Cu_fist_DNA-bd_dom_sf"/>
</dbReference>
<feature type="compositionally biased region" description="Polar residues" evidence="8">
    <location>
        <begin position="141"/>
        <end position="151"/>
    </location>
</feature>
<evidence type="ECO:0000256" key="2">
    <source>
        <dbReference type="ARBA" id="ARBA00022723"/>
    </source>
</evidence>
<feature type="region of interest" description="Disordered" evidence="8">
    <location>
        <begin position="112"/>
        <end position="155"/>
    </location>
</feature>
<dbReference type="GO" id="GO:0000981">
    <property type="term" value="F:DNA-binding transcription factor activity, RNA polymerase II-specific"/>
    <property type="evidence" value="ECO:0007669"/>
    <property type="project" value="TreeGrafter"/>
</dbReference>
<evidence type="ECO:0000256" key="1">
    <source>
        <dbReference type="ARBA" id="ARBA00004123"/>
    </source>
</evidence>
<dbReference type="GO" id="GO:0005507">
    <property type="term" value="F:copper ion binding"/>
    <property type="evidence" value="ECO:0007669"/>
    <property type="project" value="InterPro"/>
</dbReference>
<keyword evidence="3" id="KW-0862">Zinc</keyword>
<evidence type="ECO:0000313" key="10">
    <source>
        <dbReference type="EMBL" id="SAL95070.1"/>
    </source>
</evidence>
<dbReference type="GO" id="GO:0005634">
    <property type="term" value="C:nucleus"/>
    <property type="evidence" value="ECO:0007669"/>
    <property type="project" value="UniProtKB-SubCell"/>
</dbReference>
<dbReference type="PROSITE" id="PS50073">
    <property type="entry name" value="COPPER_FIST_2"/>
    <property type="match status" value="1"/>
</dbReference>
<dbReference type="GO" id="GO:0006878">
    <property type="term" value="P:intracellular copper ion homeostasis"/>
    <property type="evidence" value="ECO:0007669"/>
    <property type="project" value="TreeGrafter"/>
</dbReference>
<reference evidence="10" key="1">
    <citation type="submission" date="2016-04" db="EMBL/GenBank/DDBJ databases">
        <authorList>
            <person name="Evans L.H."/>
            <person name="Alamgir A."/>
            <person name="Owens N."/>
            <person name="Weber N.D."/>
            <person name="Virtaneva K."/>
            <person name="Barbian K."/>
            <person name="Babar A."/>
            <person name="Rosenke K."/>
        </authorList>
    </citation>
    <scope>NUCLEOTIDE SEQUENCE [LARGE SCALE GENOMIC DNA]</scope>
    <source>
        <strain evidence="10">CBS 101.48</strain>
    </source>
</reference>
<evidence type="ECO:0000256" key="4">
    <source>
        <dbReference type="ARBA" id="ARBA00023008"/>
    </source>
</evidence>
<evidence type="ECO:0000256" key="7">
    <source>
        <dbReference type="ARBA" id="ARBA00023242"/>
    </source>
</evidence>
<keyword evidence="4" id="KW-0186">Copper</keyword>
<sequence length="260" mass="28318">MAVDKDGVKHACMQCIRGHRVKKCNHLDRQLVPLLKRGRQVSQCNHCRGLRSSGSHVKCTCATSAVPNPHNGCLCELVQVCTCVARHLQNTQIAIDRSPVALVALDTPSPLSLSSASPTIRQEDSTHPSPKSPVMEDTISAIPTTTNTSIPSDLGADNMDQHDFLLSTFSFTDMIQTPPYEAEADHTINQERSLSFNTQLDAPSQWNISRPPFDDIQMDSTPTSFATATATATTNDTPGNGTIDVLDLFLHQDINDLLTL</sequence>
<dbReference type="SUPFAM" id="SSF57879">
    <property type="entry name" value="Zinc domain conserved in yeast copper-regulated transcription factors"/>
    <property type="match status" value="1"/>
</dbReference>
<protein>
    <recommendedName>
        <fullName evidence="9">Copper-fist domain-containing protein</fullName>
    </recommendedName>
</protein>
<keyword evidence="6" id="KW-0804">Transcription</keyword>
<dbReference type="Proteomes" id="UP000078561">
    <property type="component" value="Unassembled WGS sequence"/>
</dbReference>
<proteinExistence type="predicted"/>
<feature type="region of interest" description="Disordered" evidence="8">
    <location>
        <begin position="202"/>
        <end position="221"/>
    </location>
</feature>
<dbReference type="PANTHER" id="PTHR28088">
    <property type="entry name" value="TRANSCRIPTIONAL ACTIVATOR HAA1-RELATED"/>
    <property type="match status" value="1"/>
</dbReference>
<evidence type="ECO:0000256" key="5">
    <source>
        <dbReference type="ARBA" id="ARBA00023015"/>
    </source>
</evidence>
<dbReference type="InParanoid" id="A0A163ISE9"/>
<comment type="subcellular location">
    <subcellularLocation>
        <location evidence="1">Nucleus</location>
    </subcellularLocation>
</comment>
<dbReference type="InterPro" id="IPR001083">
    <property type="entry name" value="Cu_fist_DNA-bd_dom"/>
</dbReference>
<dbReference type="EMBL" id="LT550136">
    <property type="protein sequence ID" value="SAL95070.1"/>
    <property type="molecule type" value="Genomic_DNA"/>
</dbReference>
<dbReference type="Gene3D" id="3.90.430.10">
    <property type="entry name" value="Copper fist DNA-binding domain"/>
    <property type="match status" value="1"/>
</dbReference>
<organism evidence="10">
    <name type="scientific">Absidia glauca</name>
    <name type="common">Pin mould</name>
    <dbReference type="NCBI Taxonomy" id="4829"/>
    <lineage>
        <taxon>Eukaryota</taxon>
        <taxon>Fungi</taxon>
        <taxon>Fungi incertae sedis</taxon>
        <taxon>Mucoromycota</taxon>
        <taxon>Mucoromycotina</taxon>
        <taxon>Mucoromycetes</taxon>
        <taxon>Mucorales</taxon>
        <taxon>Cunninghamellaceae</taxon>
        <taxon>Absidia</taxon>
    </lineage>
</organism>
<dbReference type="Pfam" id="PF00649">
    <property type="entry name" value="Copper-fist"/>
    <property type="match status" value="1"/>
</dbReference>
<dbReference type="PANTHER" id="PTHR28088:SF5">
    <property type="entry name" value="TRANSCRIPTIONAL ACTIVATOR HAA1-RELATED"/>
    <property type="match status" value="1"/>
</dbReference>
<dbReference type="GO" id="GO:0000978">
    <property type="term" value="F:RNA polymerase II cis-regulatory region sequence-specific DNA binding"/>
    <property type="evidence" value="ECO:0007669"/>
    <property type="project" value="TreeGrafter"/>
</dbReference>
<dbReference type="GO" id="GO:0045944">
    <property type="term" value="P:positive regulation of transcription by RNA polymerase II"/>
    <property type="evidence" value="ECO:0007669"/>
    <property type="project" value="TreeGrafter"/>
</dbReference>
<keyword evidence="5" id="KW-0805">Transcription regulation</keyword>
<keyword evidence="11" id="KW-1185">Reference proteome</keyword>
<dbReference type="AlphaFoldDB" id="A0A163ISE9"/>
<feature type="domain" description="Copper-fist" evidence="9">
    <location>
        <begin position="6"/>
        <end position="41"/>
    </location>
</feature>
<name>A0A163ISE9_ABSGL</name>
<keyword evidence="2" id="KW-0479">Metal-binding</keyword>
<evidence type="ECO:0000256" key="8">
    <source>
        <dbReference type="SAM" id="MobiDB-lite"/>
    </source>
</evidence>
<gene>
    <name evidence="10" type="primary">ABSGL_00369.1 scaffold 492</name>
</gene>
<dbReference type="STRING" id="4829.A0A163ISE9"/>
<evidence type="ECO:0000256" key="3">
    <source>
        <dbReference type="ARBA" id="ARBA00022833"/>
    </source>
</evidence>
<dbReference type="InterPro" id="IPR051763">
    <property type="entry name" value="Copper_Homeo_Regul"/>
</dbReference>
<evidence type="ECO:0000313" key="11">
    <source>
        <dbReference type="Proteomes" id="UP000078561"/>
    </source>
</evidence>
<keyword evidence="7" id="KW-0539">Nucleus</keyword>
<evidence type="ECO:0000259" key="9">
    <source>
        <dbReference type="PROSITE" id="PS50073"/>
    </source>
</evidence>
<evidence type="ECO:0000256" key="6">
    <source>
        <dbReference type="ARBA" id="ARBA00023163"/>
    </source>
</evidence>
<dbReference type="OrthoDB" id="5600085at2759"/>
<dbReference type="SMART" id="SM00412">
    <property type="entry name" value="Cu_FIST"/>
    <property type="match status" value="1"/>
</dbReference>
<accession>A0A163ISE9</accession>